<reference evidence="2" key="1">
    <citation type="journal article" date="2023" name="GigaByte">
        <title>Genome assembly of the bearded iris, Iris pallida Lam.</title>
        <authorList>
            <person name="Bruccoleri R.E."/>
            <person name="Oakeley E.J."/>
            <person name="Faust A.M.E."/>
            <person name="Altorfer M."/>
            <person name="Dessus-Babus S."/>
            <person name="Burckhardt D."/>
            <person name="Oertli M."/>
            <person name="Naumann U."/>
            <person name="Petersen F."/>
            <person name="Wong J."/>
        </authorList>
    </citation>
    <scope>NUCLEOTIDE SEQUENCE</scope>
    <source>
        <strain evidence="2">GSM-AAB239-AS_SAM_17_03QT</strain>
    </source>
</reference>
<proteinExistence type="predicted"/>
<dbReference type="Proteomes" id="UP001140949">
    <property type="component" value="Unassembled WGS sequence"/>
</dbReference>
<evidence type="ECO:0000256" key="1">
    <source>
        <dbReference type="SAM" id="MobiDB-lite"/>
    </source>
</evidence>
<sequence length="27" mass="3053">MAQQILTLPSSSSHCRRSSISSRRAHR</sequence>
<protein>
    <submittedName>
        <fullName evidence="2">Uncharacterized protein</fullName>
    </submittedName>
</protein>
<keyword evidence="3" id="KW-1185">Reference proteome</keyword>
<name>A0AAX6GH16_IRIPA</name>
<evidence type="ECO:0000313" key="2">
    <source>
        <dbReference type="EMBL" id="KAJ6827823.1"/>
    </source>
</evidence>
<organism evidence="2 3">
    <name type="scientific">Iris pallida</name>
    <name type="common">Sweet iris</name>
    <dbReference type="NCBI Taxonomy" id="29817"/>
    <lineage>
        <taxon>Eukaryota</taxon>
        <taxon>Viridiplantae</taxon>
        <taxon>Streptophyta</taxon>
        <taxon>Embryophyta</taxon>
        <taxon>Tracheophyta</taxon>
        <taxon>Spermatophyta</taxon>
        <taxon>Magnoliopsida</taxon>
        <taxon>Liliopsida</taxon>
        <taxon>Asparagales</taxon>
        <taxon>Iridaceae</taxon>
        <taxon>Iridoideae</taxon>
        <taxon>Irideae</taxon>
        <taxon>Iris</taxon>
    </lineage>
</organism>
<reference evidence="2" key="2">
    <citation type="submission" date="2023-04" db="EMBL/GenBank/DDBJ databases">
        <authorList>
            <person name="Bruccoleri R.E."/>
            <person name="Oakeley E.J."/>
            <person name="Faust A.-M."/>
            <person name="Dessus-Babus S."/>
            <person name="Altorfer M."/>
            <person name="Burckhardt D."/>
            <person name="Oertli M."/>
            <person name="Naumann U."/>
            <person name="Petersen F."/>
            <person name="Wong J."/>
        </authorList>
    </citation>
    <scope>NUCLEOTIDE SEQUENCE</scope>
    <source>
        <strain evidence="2">GSM-AAB239-AS_SAM_17_03QT</strain>
        <tissue evidence="2">Leaf</tissue>
    </source>
</reference>
<dbReference type="AlphaFoldDB" id="A0AAX6GH16"/>
<feature type="region of interest" description="Disordered" evidence="1">
    <location>
        <begin position="1"/>
        <end position="27"/>
    </location>
</feature>
<comment type="caution">
    <text evidence="2">The sequence shown here is derived from an EMBL/GenBank/DDBJ whole genome shotgun (WGS) entry which is preliminary data.</text>
</comment>
<gene>
    <name evidence="2" type="ORF">M6B38_365190</name>
</gene>
<accession>A0AAX6GH16</accession>
<feature type="compositionally biased region" description="Low complexity" evidence="1">
    <location>
        <begin position="10"/>
        <end position="27"/>
    </location>
</feature>
<dbReference type="EMBL" id="JANAVB010019800">
    <property type="protein sequence ID" value="KAJ6827823.1"/>
    <property type="molecule type" value="Genomic_DNA"/>
</dbReference>
<evidence type="ECO:0000313" key="3">
    <source>
        <dbReference type="Proteomes" id="UP001140949"/>
    </source>
</evidence>